<evidence type="ECO:0000313" key="2">
    <source>
        <dbReference type="EMBL" id="KAK7477748.1"/>
    </source>
</evidence>
<keyword evidence="3" id="KW-1185">Reference proteome</keyword>
<accession>A0ABD0JT48</accession>
<sequence length="121" mass="13848">MTKSARNRVGHKKVQYTRTLATRRSPVSSSRIKHRNTTEHAQVQERTVSLLRCGSDYTRTHAQSEKISYAQRCFILRRRTPRITDRDRVSERENSCLPLFAPLSSALTRATAGLTLGNTYL</sequence>
<protein>
    <submittedName>
        <fullName evidence="2">Uncharacterized protein</fullName>
    </submittedName>
</protein>
<dbReference type="EMBL" id="JACVVK020000342">
    <property type="protein sequence ID" value="KAK7477748.1"/>
    <property type="molecule type" value="Genomic_DNA"/>
</dbReference>
<feature type="region of interest" description="Disordered" evidence="1">
    <location>
        <begin position="20"/>
        <end position="43"/>
    </location>
</feature>
<dbReference type="Proteomes" id="UP001519460">
    <property type="component" value="Unassembled WGS sequence"/>
</dbReference>
<feature type="compositionally biased region" description="Polar residues" evidence="1">
    <location>
        <begin position="20"/>
        <end position="30"/>
    </location>
</feature>
<dbReference type="AlphaFoldDB" id="A0ABD0JT48"/>
<proteinExistence type="predicted"/>
<evidence type="ECO:0000256" key="1">
    <source>
        <dbReference type="SAM" id="MobiDB-lite"/>
    </source>
</evidence>
<reference evidence="2 3" key="1">
    <citation type="journal article" date="2023" name="Sci. Data">
        <title>Genome assembly of the Korean intertidal mud-creeper Batillaria attramentaria.</title>
        <authorList>
            <person name="Patra A.K."/>
            <person name="Ho P.T."/>
            <person name="Jun S."/>
            <person name="Lee S.J."/>
            <person name="Kim Y."/>
            <person name="Won Y.J."/>
        </authorList>
    </citation>
    <scope>NUCLEOTIDE SEQUENCE [LARGE SCALE GENOMIC DNA]</scope>
    <source>
        <strain evidence="2">Wonlab-2016</strain>
    </source>
</reference>
<organism evidence="2 3">
    <name type="scientific">Batillaria attramentaria</name>
    <dbReference type="NCBI Taxonomy" id="370345"/>
    <lineage>
        <taxon>Eukaryota</taxon>
        <taxon>Metazoa</taxon>
        <taxon>Spiralia</taxon>
        <taxon>Lophotrochozoa</taxon>
        <taxon>Mollusca</taxon>
        <taxon>Gastropoda</taxon>
        <taxon>Caenogastropoda</taxon>
        <taxon>Sorbeoconcha</taxon>
        <taxon>Cerithioidea</taxon>
        <taxon>Batillariidae</taxon>
        <taxon>Batillaria</taxon>
    </lineage>
</organism>
<evidence type="ECO:0000313" key="3">
    <source>
        <dbReference type="Proteomes" id="UP001519460"/>
    </source>
</evidence>
<name>A0ABD0JT48_9CAEN</name>
<comment type="caution">
    <text evidence="2">The sequence shown here is derived from an EMBL/GenBank/DDBJ whole genome shotgun (WGS) entry which is preliminary data.</text>
</comment>
<gene>
    <name evidence="2" type="ORF">BaRGS_00031036</name>
</gene>